<feature type="transmembrane region" description="Helical" evidence="1">
    <location>
        <begin position="196"/>
        <end position="218"/>
    </location>
</feature>
<sequence>MVQRPSRRRAPEAPVPFWNRLPAFMVYPLRGTALVTLITLTLCTLVRWLPGLGWLLSLLVWAAIYAYAFDILRNTADGRMEAPEILSDSRNGMLLRLLGLILVLAFAVAVAFALGGLEIGLVVLVAVVLLQPGFVISLAMDGSLRRALNPGVAISLAMRIGWPYLAAFGVLFAMQASMLTAANWAKGLLPPVLDELALTAVTIWGLFATFHFMGYLVYQYHEVLGYAPETHGDLARTIGPDQRVLEEAEAHVAEGRTDTALEILRAEVRSRAVGLEVHALYQRLLARSPRKAERLDHARQYLNALLLEKQDRQALALLHEAVQADPDFVPLTPEQGTQLAARAQLTGQPQLAMELRVAMLKAWPGTPDSPQWALDAALLMAERYGRDADALALLEQALARCQDDEPRRRLLAAQTAIQGVVQPSPIPPAPAVG</sequence>
<gene>
    <name evidence="2" type="ORF">EA656_00355</name>
</gene>
<organism evidence="2 3">
    <name type="scientific">Pseudoxanthomonas winnipegensis</name>
    <dbReference type="NCBI Taxonomy" id="2480810"/>
    <lineage>
        <taxon>Bacteria</taxon>
        <taxon>Pseudomonadati</taxon>
        <taxon>Pseudomonadota</taxon>
        <taxon>Gammaproteobacteria</taxon>
        <taxon>Lysobacterales</taxon>
        <taxon>Lysobacteraceae</taxon>
        <taxon>Pseudoxanthomonas</taxon>
    </lineage>
</organism>
<evidence type="ECO:0000256" key="1">
    <source>
        <dbReference type="SAM" id="Phobius"/>
    </source>
</evidence>
<name>A0A4Q8LXA7_9GAMM</name>
<accession>A0A4Q8LXA7</accession>
<keyword evidence="1" id="KW-1133">Transmembrane helix</keyword>
<proteinExistence type="predicted"/>
<dbReference type="InterPro" id="IPR011990">
    <property type="entry name" value="TPR-like_helical_dom_sf"/>
</dbReference>
<dbReference type="EMBL" id="SHMF01000001">
    <property type="protein sequence ID" value="TAA37168.1"/>
    <property type="molecule type" value="Genomic_DNA"/>
</dbReference>
<feature type="transmembrane region" description="Helical" evidence="1">
    <location>
        <begin position="119"/>
        <end position="140"/>
    </location>
</feature>
<evidence type="ECO:0008006" key="4">
    <source>
        <dbReference type="Google" id="ProtNLM"/>
    </source>
</evidence>
<keyword evidence="1" id="KW-0472">Membrane</keyword>
<dbReference type="Gene3D" id="1.25.40.10">
    <property type="entry name" value="Tetratricopeptide repeat domain"/>
    <property type="match status" value="1"/>
</dbReference>
<reference evidence="2 3" key="1">
    <citation type="submission" date="2019-02" db="EMBL/GenBank/DDBJ databases">
        <title>WGS of Pseudoxanthomonas species novum from clinical isolates.</title>
        <authorList>
            <person name="Bernier A.-M."/>
            <person name="Bernard K."/>
            <person name="Vachon A."/>
        </authorList>
    </citation>
    <scope>NUCLEOTIDE SEQUENCE [LARGE SCALE GENOMIC DNA]</scope>
    <source>
        <strain evidence="2 3">NML140781</strain>
    </source>
</reference>
<feature type="transmembrane region" description="Helical" evidence="1">
    <location>
        <begin position="54"/>
        <end position="72"/>
    </location>
</feature>
<keyword evidence="1" id="KW-0812">Transmembrane</keyword>
<dbReference type="Proteomes" id="UP000292087">
    <property type="component" value="Unassembled WGS sequence"/>
</dbReference>
<feature type="transmembrane region" description="Helical" evidence="1">
    <location>
        <begin position="93"/>
        <end position="113"/>
    </location>
</feature>
<evidence type="ECO:0000313" key="2">
    <source>
        <dbReference type="EMBL" id="TAA37168.1"/>
    </source>
</evidence>
<comment type="caution">
    <text evidence="2">The sequence shown here is derived from an EMBL/GenBank/DDBJ whole genome shotgun (WGS) entry which is preliminary data.</text>
</comment>
<dbReference type="AlphaFoldDB" id="A0A4Q8LXA7"/>
<protein>
    <recommendedName>
        <fullName evidence="4">Tetratricopeptide repeat protein</fullName>
    </recommendedName>
</protein>
<evidence type="ECO:0000313" key="3">
    <source>
        <dbReference type="Proteomes" id="UP000292087"/>
    </source>
</evidence>
<feature type="transmembrane region" description="Helical" evidence="1">
    <location>
        <begin position="161"/>
        <end position="184"/>
    </location>
</feature>
<dbReference type="RefSeq" id="WP_130522203.1">
    <property type="nucleotide sequence ID" value="NZ_SHLZ01000001.1"/>
</dbReference>
<feature type="transmembrane region" description="Helical" evidence="1">
    <location>
        <begin position="27"/>
        <end position="48"/>
    </location>
</feature>